<evidence type="ECO:0000259" key="8">
    <source>
        <dbReference type="PROSITE" id="PS50026"/>
    </source>
</evidence>
<dbReference type="InterPro" id="IPR000742">
    <property type="entry name" value="EGF"/>
</dbReference>
<dbReference type="SMART" id="SM00181">
    <property type="entry name" value="EGF"/>
    <property type="match status" value="11"/>
</dbReference>
<dbReference type="PANTHER" id="PTHR24039">
    <property type="entry name" value="FIBRILLIN-RELATED"/>
    <property type="match status" value="1"/>
</dbReference>
<keyword evidence="6" id="KW-0325">Glycoprotein</keyword>
<feature type="domain" description="EGF-like" evidence="8">
    <location>
        <begin position="678"/>
        <end position="716"/>
    </location>
</feature>
<feature type="non-terminal residue" evidence="9">
    <location>
        <position position="1"/>
    </location>
</feature>
<dbReference type="PROSITE" id="PS01187">
    <property type="entry name" value="EGF_CA"/>
    <property type="match status" value="3"/>
</dbReference>
<gene>
    <name evidence="9" type="ORF">RRG08_054452</name>
</gene>
<keyword evidence="5" id="KW-1015">Disulfide bond</keyword>
<dbReference type="InterPro" id="IPR049883">
    <property type="entry name" value="NOTCH1_EGF-like"/>
</dbReference>
<dbReference type="AlphaFoldDB" id="A0AAE0Z470"/>
<dbReference type="PROSITE" id="PS50026">
    <property type="entry name" value="EGF_3"/>
    <property type="match status" value="5"/>
</dbReference>
<name>A0AAE0Z470_9GAST</name>
<keyword evidence="1 7" id="KW-0245">EGF-like domain</keyword>
<keyword evidence="4" id="KW-0106">Calcium</keyword>
<dbReference type="PROSITE" id="PS00010">
    <property type="entry name" value="ASX_HYDROXYL"/>
    <property type="match status" value="5"/>
</dbReference>
<reference evidence="9" key="1">
    <citation type="journal article" date="2023" name="G3 (Bethesda)">
        <title>A reference genome for the long-term kleptoplast-retaining sea slug Elysia crispata morphotype clarki.</title>
        <authorList>
            <person name="Eastman K.E."/>
            <person name="Pendleton A.L."/>
            <person name="Shaikh M.A."/>
            <person name="Suttiyut T."/>
            <person name="Ogas R."/>
            <person name="Tomko P."/>
            <person name="Gavelis G."/>
            <person name="Widhalm J.R."/>
            <person name="Wisecaver J.H."/>
        </authorList>
    </citation>
    <scope>NUCLEOTIDE SEQUENCE</scope>
    <source>
        <strain evidence="9">ECLA1</strain>
    </source>
</reference>
<evidence type="ECO:0000256" key="3">
    <source>
        <dbReference type="ARBA" id="ARBA00022737"/>
    </source>
</evidence>
<evidence type="ECO:0000256" key="6">
    <source>
        <dbReference type="ARBA" id="ARBA00023180"/>
    </source>
</evidence>
<dbReference type="Pfam" id="PF07645">
    <property type="entry name" value="EGF_CA"/>
    <property type="match status" value="11"/>
</dbReference>
<keyword evidence="10" id="KW-1185">Reference proteome</keyword>
<evidence type="ECO:0000313" key="9">
    <source>
        <dbReference type="EMBL" id="KAK3761976.1"/>
    </source>
</evidence>
<comment type="caution">
    <text evidence="9">The sequence shown here is derived from an EMBL/GenBank/DDBJ whole genome shotgun (WGS) entry which is preliminary data.</text>
</comment>
<feature type="domain" description="EGF-like" evidence="8">
    <location>
        <begin position="529"/>
        <end position="567"/>
    </location>
</feature>
<dbReference type="Gene3D" id="2.10.25.10">
    <property type="entry name" value="Laminin"/>
    <property type="match status" value="11"/>
</dbReference>
<dbReference type="SUPFAM" id="SSF57184">
    <property type="entry name" value="Growth factor receptor domain"/>
    <property type="match status" value="3"/>
</dbReference>
<accession>A0AAE0Z470</accession>
<evidence type="ECO:0000313" key="10">
    <source>
        <dbReference type="Proteomes" id="UP001283361"/>
    </source>
</evidence>
<dbReference type="SMART" id="SM00179">
    <property type="entry name" value="EGF_CA"/>
    <property type="match status" value="11"/>
</dbReference>
<keyword evidence="3" id="KW-0677">Repeat</keyword>
<dbReference type="InterPro" id="IPR001881">
    <property type="entry name" value="EGF-like_Ca-bd_dom"/>
</dbReference>
<dbReference type="Proteomes" id="UP001283361">
    <property type="component" value="Unassembled WGS sequence"/>
</dbReference>
<dbReference type="InterPro" id="IPR009030">
    <property type="entry name" value="Growth_fac_rcpt_cys_sf"/>
</dbReference>
<dbReference type="PROSITE" id="PS01186">
    <property type="entry name" value="EGF_2"/>
    <property type="match status" value="3"/>
</dbReference>
<protein>
    <recommendedName>
        <fullName evidence="8">EGF-like domain-containing protein</fullName>
    </recommendedName>
</protein>
<dbReference type="InterPro" id="IPR018097">
    <property type="entry name" value="EGF_Ca-bd_CS"/>
</dbReference>
<dbReference type="FunFam" id="2.10.25.10:FF:000038">
    <property type="entry name" value="Fibrillin 2"/>
    <property type="match status" value="3"/>
</dbReference>
<evidence type="ECO:0000256" key="4">
    <source>
        <dbReference type="ARBA" id="ARBA00022837"/>
    </source>
</evidence>
<proteinExistence type="predicted"/>
<evidence type="ECO:0000256" key="7">
    <source>
        <dbReference type="PROSITE-ProRule" id="PRU00076"/>
    </source>
</evidence>
<dbReference type="SUPFAM" id="SSF57196">
    <property type="entry name" value="EGF/Laminin"/>
    <property type="match status" value="2"/>
</dbReference>
<dbReference type="PANTHER" id="PTHR24039:SF28">
    <property type="entry name" value="EGF-LIKE DOMAIN-CONTAINING PROTEIN"/>
    <property type="match status" value="1"/>
</dbReference>
<organism evidence="9 10">
    <name type="scientific">Elysia crispata</name>
    <name type="common">lettuce slug</name>
    <dbReference type="NCBI Taxonomy" id="231223"/>
    <lineage>
        <taxon>Eukaryota</taxon>
        <taxon>Metazoa</taxon>
        <taxon>Spiralia</taxon>
        <taxon>Lophotrochozoa</taxon>
        <taxon>Mollusca</taxon>
        <taxon>Gastropoda</taxon>
        <taxon>Heterobranchia</taxon>
        <taxon>Euthyneura</taxon>
        <taxon>Panpulmonata</taxon>
        <taxon>Sacoglossa</taxon>
        <taxon>Placobranchoidea</taxon>
        <taxon>Plakobranchidae</taxon>
        <taxon>Elysia</taxon>
    </lineage>
</organism>
<keyword evidence="2" id="KW-0732">Signal</keyword>
<dbReference type="CDD" id="cd00054">
    <property type="entry name" value="EGF_CA"/>
    <property type="match status" value="4"/>
</dbReference>
<evidence type="ECO:0000256" key="1">
    <source>
        <dbReference type="ARBA" id="ARBA00022536"/>
    </source>
</evidence>
<comment type="caution">
    <text evidence="7">Lacks conserved residue(s) required for the propagation of feature annotation.</text>
</comment>
<dbReference type="EMBL" id="JAWDGP010004783">
    <property type="protein sequence ID" value="KAK3761976.1"/>
    <property type="molecule type" value="Genomic_DNA"/>
</dbReference>
<evidence type="ECO:0000256" key="2">
    <source>
        <dbReference type="ARBA" id="ARBA00022729"/>
    </source>
</evidence>
<sequence length="943" mass="110181">LETYCGKLERCSLKTLISFPTKEELNLMCKAPVSTDAEWCWLLNHHGCSNETLKARLAVFRRVTKFQCQLKQYPGHENLLERVHALPCIKEPEKLSTLRKALDDCYHGYDDRMELIKMKYNERDLCWLFEGIAECLTFTATHVCGDYSIGDYVTKIFFTRENSNNMIYKCRDITLIQDLMLSPQECDPLKKCGNYAQSVYRPVAHDFKNATQLEIFCTQKKNNLAGCWSKYGAQCGSRIMQRQFKEELRLMELICFPDFQQVVNIVPYSALVNVARAVLDCEEHFLQIYPRLAESRGYLDKTCCRQIFQMEICIRSAVHFPTYTISNEPYKVLYRHTLKNSLQGQLIETYDRCRGQDIDECLANTHNCSSSKSVCQDRVGSFQCYCLRGFRQVDDFNCVDIDECRENRHNCYSRRHCTNTDGSFKCKACKLTHYLSSLGECIDKNECRENEHNCYSRSHCKNIDGSFKCEACKLGYQLNSLGECIDINECLRNRHKCLSKRHCTNKEGTYQCRRCKKGYRPDGREICKDIDECRENRHECSFDQQCENKNGSYECACRKGFKKDRNGVCDDIDECRHNKHSCKLTERCVNRPGTYECYCKEGFQRYSQGNCVDINECLGNRHKCLSGRQCTNEEGTYRCTRCKKGYRPDGREICKEGTYQCRRCKKGYRPDGREICKDIDECRENRHECSFDQQCENKNGSYKCACRKGFKKDRNGVCDDIDECRHNKHSCKLNERCVNRPGTYECYCKEGFQRYNQGNCVDINECREDKHNCYSRRFCTNIDGSFKCAACKYGYHLNSLAHCIDHNECLENRHNCLSRRYCTNEEGTYRCTRCKKGYRPDRREICKVVLKVFKVIKSKLFPITRNTPLLQLSICPMKQGVCGHICNPGLQIFEDYLVFFHKPCTIYCSFEKNKEVKYLFPVQQYSPQEQQGFVSSSLLMTAK</sequence>
<feature type="domain" description="EGF-like" evidence="8">
    <location>
        <begin position="720"/>
        <end position="761"/>
    </location>
</feature>
<feature type="domain" description="EGF-like" evidence="8">
    <location>
        <begin position="357"/>
        <end position="399"/>
    </location>
</feature>
<evidence type="ECO:0000256" key="5">
    <source>
        <dbReference type="ARBA" id="ARBA00023157"/>
    </source>
</evidence>
<feature type="domain" description="EGF-like" evidence="8">
    <location>
        <begin position="571"/>
        <end position="612"/>
    </location>
</feature>
<dbReference type="FunFam" id="2.10.25.10:FF:000005">
    <property type="entry name" value="Fibrillin 2"/>
    <property type="match status" value="3"/>
</dbReference>
<dbReference type="InterPro" id="IPR000152">
    <property type="entry name" value="EGF-type_Asp/Asn_hydroxyl_site"/>
</dbReference>
<dbReference type="GO" id="GO:0005509">
    <property type="term" value="F:calcium ion binding"/>
    <property type="evidence" value="ECO:0007669"/>
    <property type="project" value="InterPro"/>
</dbReference>